<reference evidence="4" key="1">
    <citation type="submission" date="2021-03" db="EMBL/GenBank/DDBJ databases">
        <title>Streptomyces poriferae sp. nov., a novel marine sponge-derived Actinobacteria species with anti-MRSA activity.</title>
        <authorList>
            <person name="Sandoval-Powers M."/>
            <person name="Kralova S."/>
            <person name="Nguyen G.-S."/>
            <person name="Fawwal D."/>
            <person name="Degnes K."/>
            <person name="Klinkenberg G."/>
            <person name="Sletta H."/>
            <person name="Wentzel A."/>
            <person name="Liles M.R."/>
        </authorList>
    </citation>
    <scope>NUCLEOTIDE SEQUENCE</scope>
    <source>
        <strain evidence="4">DSM 41794</strain>
    </source>
</reference>
<feature type="domain" description="N-acetyltransferase" evidence="3">
    <location>
        <begin position="3"/>
        <end position="181"/>
    </location>
</feature>
<dbReference type="InterPro" id="IPR000182">
    <property type="entry name" value="GNAT_dom"/>
</dbReference>
<sequence>MEHVIRAVRADEWQKVKELRLAAVGDPVASIAFLETVEQAAAKPDEFWQERAAGAAWGVAARQFIAEAADGEWGGTVTVLVEKPGVKGFFGEEIPVTQGHLVGVFVRKEFRGSGLTERLFQAALEWVWELEEPRLERARLFVHSANERAAGFYRKFGFVESGLTIPAEGVEGLEVEMVFTR</sequence>
<keyword evidence="1" id="KW-0808">Transferase</keyword>
<evidence type="ECO:0000313" key="5">
    <source>
        <dbReference type="Proteomes" id="UP000664167"/>
    </source>
</evidence>
<keyword evidence="5" id="KW-1185">Reference proteome</keyword>
<proteinExistence type="predicted"/>
<organism evidence="4 5">
    <name type="scientific">Streptomyces beijiangensis</name>
    <dbReference type="NCBI Taxonomy" id="163361"/>
    <lineage>
        <taxon>Bacteria</taxon>
        <taxon>Bacillati</taxon>
        <taxon>Actinomycetota</taxon>
        <taxon>Actinomycetes</taxon>
        <taxon>Kitasatosporales</taxon>
        <taxon>Streptomycetaceae</taxon>
        <taxon>Streptomyces</taxon>
    </lineage>
</organism>
<dbReference type="RefSeq" id="WP_206968540.1">
    <property type="nucleotide sequence ID" value="NZ_BAAAJJ010000026.1"/>
</dbReference>
<dbReference type="Proteomes" id="UP000664167">
    <property type="component" value="Unassembled WGS sequence"/>
</dbReference>
<dbReference type="AlphaFoldDB" id="A0A939FFW2"/>
<dbReference type="PANTHER" id="PTHR43420:SF44">
    <property type="entry name" value="ACETYLTRANSFERASE YPEA"/>
    <property type="match status" value="1"/>
</dbReference>
<protein>
    <submittedName>
        <fullName evidence="4">N-acetyltransferase</fullName>
    </submittedName>
</protein>
<dbReference type="EMBL" id="JAFLRJ010000427">
    <property type="protein sequence ID" value="MBO0516657.1"/>
    <property type="molecule type" value="Genomic_DNA"/>
</dbReference>
<dbReference type="GO" id="GO:0016747">
    <property type="term" value="F:acyltransferase activity, transferring groups other than amino-acyl groups"/>
    <property type="evidence" value="ECO:0007669"/>
    <property type="project" value="InterPro"/>
</dbReference>
<evidence type="ECO:0000256" key="1">
    <source>
        <dbReference type="ARBA" id="ARBA00022679"/>
    </source>
</evidence>
<name>A0A939FFW2_9ACTN</name>
<evidence type="ECO:0000256" key="2">
    <source>
        <dbReference type="ARBA" id="ARBA00023315"/>
    </source>
</evidence>
<dbReference type="Gene3D" id="3.40.630.30">
    <property type="match status" value="1"/>
</dbReference>
<evidence type="ECO:0000259" key="3">
    <source>
        <dbReference type="PROSITE" id="PS51186"/>
    </source>
</evidence>
<dbReference type="PROSITE" id="PS51186">
    <property type="entry name" value="GNAT"/>
    <property type="match status" value="1"/>
</dbReference>
<dbReference type="InterPro" id="IPR050680">
    <property type="entry name" value="YpeA/RimI_acetyltransf"/>
</dbReference>
<dbReference type="Pfam" id="PF00583">
    <property type="entry name" value="Acetyltransf_1"/>
    <property type="match status" value="1"/>
</dbReference>
<keyword evidence="2" id="KW-0012">Acyltransferase</keyword>
<dbReference type="SUPFAM" id="SSF55729">
    <property type="entry name" value="Acyl-CoA N-acyltransferases (Nat)"/>
    <property type="match status" value="1"/>
</dbReference>
<dbReference type="PANTHER" id="PTHR43420">
    <property type="entry name" value="ACETYLTRANSFERASE"/>
    <property type="match status" value="1"/>
</dbReference>
<comment type="caution">
    <text evidence="4">The sequence shown here is derived from an EMBL/GenBank/DDBJ whole genome shotgun (WGS) entry which is preliminary data.</text>
</comment>
<dbReference type="InterPro" id="IPR016181">
    <property type="entry name" value="Acyl_CoA_acyltransferase"/>
</dbReference>
<gene>
    <name evidence="4" type="ORF">J0695_33525</name>
</gene>
<accession>A0A939FFW2</accession>
<dbReference type="CDD" id="cd04301">
    <property type="entry name" value="NAT_SF"/>
    <property type="match status" value="1"/>
</dbReference>
<evidence type="ECO:0000313" key="4">
    <source>
        <dbReference type="EMBL" id="MBO0516657.1"/>
    </source>
</evidence>